<keyword evidence="2" id="KW-1185">Reference proteome</keyword>
<sequence>MVMSCNSKVCVDVENQFPQRRSVKPEWHKAHARFIINLCMEKERAANCNNSVASSFSSSSYSSLRAEAEEGSIYGSWFTGGSKNNTSSPDAYVWRQRYLRSYTFTREEESSNERKKKGVHGVVLKRVKRWTNQMFEGSTTATEGKKKKKSSSTVDGCLKFLLSFVAQVDVHVG</sequence>
<name>A0AAV2E443_9ROSI</name>
<accession>A0AAV2E443</accession>
<evidence type="ECO:0000313" key="1">
    <source>
        <dbReference type="EMBL" id="CAL1380408.1"/>
    </source>
</evidence>
<dbReference type="EMBL" id="OZ034817">
    <property type="protein sequence ID" value="CAL1380408.1"/>
    <property type="molecule type" value="Genomic_DNA"/>
</dbReference>
<organism evidence="1 2">
    <name type="scientific">Linum trigynum</name>
    <dbReference type="NCBI Taxonomy" id="586398"/>
    <lineage>
        <taxon>Eukaryota</taxon>
        <taxon>Viridiplantae</taxon>
        <taxon>Streptophyta</taxon>
        <taxon>Embryophyta</taxon>
        <taxon>Tracheophyta</taxon>
        <taxon>Spermatophyta</taxon>
        <taxon>Magnoliopsida</taxon>
        <taxon>eudicotyledons</taxon>
        <taxon>Gunneridae</taxon>
        <taxon>Pentapetalae</taxon>
        <taxon>rosids</taxon>
        <taxon>fabids</taxon>
        <taxon>Malpighiales</taxon>
        <taxon>Linaceae</taxon>
        <taxon>Linum</taxon>
    </lineage>
</organism>
<reference evidence="1 2" key="1">
    <citation type="submission" date="2024-04" db="EMBL/GenBank/DDBJ databases">
        <authorList>
            <person name="Fracassetti M."/>
        </authorList>
    </citation>
    <scope>NUCLEOTIDE SEQUENCE [LARGE SCALE GENOMIC DNA]</scope>
</reference>
<evidence type="ECO:0000313" key="2">
    <source>
        <dbReference type="Proteomes" id="UP001497516"/>
    </source>
</evidence>
<dbReference type="Proteomes" id="UP001497516">
    <property type="component" value="Chromosome 4"/>
</dbReference>
<proteinExistence type="predicted"/>
<protein>
    <submittedName>
        <fullName evidence="1">Uncharacterized protein</fullName>
    </submittedName>
</protein>
<dbReference type="AlphaFoldDB" id="A0AAV2E443"/>
<gene>
    <name evidence="1" type="ORF">LTRI10_LOCUS21853</name>
</gene>